<comment type="caution">
    <text evidence="7">The sequence shown here is derived from an EMBL/GenBank/DDBJ whole genome shotgun (WGS) entry which is preliminary data.</text>
</comment>
<dbReference type="GO" id="GO:0060003">
    <property type="term" value="P:copper ion export"/>
    <property type="evidence" value="ECO:0007669"/>
    <property type="project" value="TreeGrafter"/>
</dbReference>
<dbReference type="SUPFAM" id="SSF111369">
    <property type="entry name" value="HlyD-like secretion proteins"/>
    <property type="match status" value="1"/>
</dbReference>
<keyword evidence="1" id="KW-0813">Transport</keyword>
<feature type="signal peptide" evidence="3">
    <location>
        <begin position="1"/>
        <end position="21"/>
    </location>
</feature>
<name>A0A2U2PC86_9SPHI</name>
<dbReference type="PANTHER" id="PTHR30097:SF4">
    <property type="entry name" value="SLR6042 PROTEIN"/>
    <property type="match status" value="1"/>
</dbReference>
<organism evidence="7 8">
    <name type="scientific">Pararcticibacter amylolyticus</name>
    <dbReference type="NCBI Taxonomy" id="2173175"/>
    <lineage>
        <taxon>Bacteria</taxon>
        <taxon>Pseudomonadati</taxon>
        <taxon>Bacteroidota</taxon>
        <taxon>Sphingobacteriia</taxon>
        <taxon>Sphingobacteriales</taxon>
        <taxon>Sphingobacteriaceae</taxon>
        <taxon>Pararcticibacter</taxon>
    </lineage>
</organism>
<sequence>MKRILRNRCGLIGFFAFLLFAACNQSRDKQPSAGSLEKETVAVSGYIRDSLQYILKRTDEVVVASVKTTRPQKGVRYEDRAFKGVINYNTRNSRIVSSRFSGRIEKLYVKYNYQQVRKGQKLMEIYSPDLANAQQELLFLKNNGNAELIDAARRKLLLLGVTGSQIDQVLKSGKVNYRFSIYSPYSGYITEGTSRGGSLPASGGGAAMITAAKEEEGSGSMGGMNAPASPSASQVPPVPSGSPVVLTEGEYISTGQTLFNIMDNSDMWAEFYVPESESRTFKNGAALQVGSPDIKEWQVSAKVGLVQPFFKDGTNFVLVRATIQNDAKRWKAGQIVDVTVADNKRAGNWLLRPAVLRLGSRYVVFIKKGGVFIPAYVNVAAKSGDWYDVGNSLPEGTEVAENAWFMVDSESFIRLTGESQSPQP</sequence>
<evidence type="ECO:0008006" key="9">
    <source>
        <dbReference type="Google" id="ProtNLM"/>
    </source>
</evidence>
<dbReference type="PANTHER" id="PTHR30097">
    <property type="entry name" value="CATION EFFLUX SYSTEM PROTEIN CUSB"/>
    <property type="match status" value="1"/>
</dbReference>
<keyword evidence="3" id="KW-0732">Signal</keyword>
<dbReference type="Proteomes" id="UP000245647">
    <property type="component" value="Unassembled WGS sequence"/>
</dbReference>
<dbReference type="Gene3D" id="2.40.420.20">
    <property type="match status" value="1"/>
</dbReference>
<dbReference type="EMBL" id="QEAS01000018">
    <property type="protein sequence ID" value="PWG79018.1"/>
    <property type="molecule type" value="Genomic_DNA"/>
</dbReference>
<dbReference type="Pfam" id="PF25954">
    <property type="entry name" value="Beta-barrel_RND_2"/>
    <property type="match status" value="1"/>
</dbReference>
<evidence type="ECO:0000256" key="3">
    <source>
        <dbReference type="SAM" id="SignalP"/>
    </source>
</evidence>
<dbReference type="InterPro" id="IPR058791">
    <property type="entry name" value="3HB_CusB"/>
</dbReference>
<evidence type="ECO:0000259" key="5">
    <source>
        <dbReference type="Pfam" id="PF25919"/>
    </source>
</evidence>
<dbReference type="InterPro" id="IPR051909">
    <property type="entry name" value="MFP_Cation_Efflux"/>
</dbReference>
<keyword evidence="8" id="KW-1185">Reference proteome</keyword>
<dbReference type="Pfam" id="PF25869">
    <property type="entry name" value="3HB_CusB"/>
    <property type="match status" value="1"/>
</dbReference>
<dbReference type="Gene3D" id="6.10.140.730">
    <property type="match status" value="1"/>
</dbReference>
<protein>
    <recommendedName>
        <fullName evidence="9">RND efflux pump membrane fusion protein barrel-sandwich domain-containing protein</fullName>
    </recommendedName>
</protein>
<dbReference type="InterPro" id="IPR058790">
    <property type="entry name" value="BSH_CusB"/>
</dbReference>
<dbReference type="InterPro" id="IPR058792">
    <property type="entry name" value="Beta-barrel_RND_2"/>
</dbReference>
<proteinExistence type="predicted"/>
<dbReference type="OrthoDB" id="9806939at2"/>
<accession>A0A2U2PC86</accession>
<evidence type="ECO:0000256" key="1">
    <source>
        <dbReference type="ARBA" id="ARBA00022448"/>
    </source>
</evidence>
<evidence type="ECO:0000313" key="7">
    <source>
        <dbReference type="EMBL" id="PWG79018.1"/>
    </source>
</evidence>
<feature type="domain" description="CusB-like barrel-sandwich hybrid" evidence="5">
    <location>
        <begin position="94"/>
        <end position="198"/>
    </location>
</feature>
<dbReference type="Pfam" id="PF25919">
    <property type="entry name" value="BSH_CusB"/>
    <property type="match status" value="1"/>
</dbReference>
<gene>
    <name evidence="7" type="ORF">DDR33_19440</name>
</gene>
<reference evidence="7 8" key="1">
    <citation type="submission" date="2018-04" db="EMBL/GenBank/DDBJ databases">
        <title>Pedobacter chongqingensis sp. nov., isolated from a rottenly hemp rope.</title>
        <authorList>
            <person name="Cai Y."/>
        </authorList>
    </citation>
    <scope>NUCLEOTIDE SEQUENCE [LARGE SCALE GENOMIC DNA]</scope>
    <source>
        <strain evidence="7 8">FJ4-8</strain>
    </source>
</reference>
<evidence type="ECO:0000259" key="6">
    <source>
        <dbReference type="Pfam" id="PF25954"/>
    </source>
</evidence>
<evidence type="ECO:0000313" key="8">
    <source>
        <dbReference type="Proteomes" id="UP000245647"/>
    </source>
</evidence>
<feature type="compositionally biased region" description="Low complexity" evidence="2">
    <location>
        <begin position="223"/>
        <end position="240"/>
    </location>
</feature>
<feature type="domain" description="CusB-like three alpha-helical bundle" evidence="4">
    <location>
        <begin position="129"/>
        <end position="176"/>
    </location>
</feature>
<dbReference type="RefSeq" id="WP_109417461.1">
    <property type="nucleotide sequence ID" value="NZ_QEAS01000018.1"/>
</dbReference>
<feature type="region of interest" description="Disordered" evidence="2">
    <location>
        <begin position="216"/>
        <end position="240"/>
    </location>
</feature>
<feature type="chain" id="PRO_5015470339" description="RND efflux pump membrane fusion protein barrel-sandwich domain-containing protein" evidence="3">
    <location>
        <begin position="22"/>
        <end position="424"/>
    </location>
</feature>
<evidence type="ECO:0000256" key="2">
    <source>
        <dbReference type="SAM" id="MobiDB-lite"/>
    </source>
</evidence>
<evidence type="ECO:0000259" key="4">
    <source>
        <dbReference type="Pfam" id="PF25869"/>
    </source>
</evidence>
<dbReference type="Gene3D" id="2.40.50.100">
    <property type="match status" value="1"/>
</dbReference>
<dbReference type="AlphaFoldDB" id="A0A2U2PC86"/>
<dbReference type="GO" id="GO:0030313">
    <property type="term" value="C:cell envelope"/>
    <property type="evidence" value="ECO:0007669"/>
    <property type="project" value="TreeGrafter"/>
</dbReference>
<dbReference type="PROSITE" id="PS51257">
    <property type="entry name" value="PROKAR_LIPOPROTEIN"/>
    <property type="match status" value="1"/>
</dbReference>
<dbReference type="GO" id="GO:0015679">
    <property type="term" value="P:plasma membrane copper ion transport"/>
    <property type="evidence" value="ECO:0007669"/>
    <property type="project" value="TreeGrafter"/>
</dbReference>
<feature type="domain" description="CusB-like beta-barrel" evidence="6">
    <location>
        <begin position="267"/>
        <end position="342"/>
    </location>
</feature>
<dbReference type="Gene3D" id="2.40.30.170">
    <property type="match status" value="1"/>
</dbReference>